<evidence type="ECO:0000259" key="6">
    <source>
        <dbReference type="PROSITE" id="PS50931"/>
    </source>
</evidence>
<evidence type="ECO:0000256" key="4">
    <source>
        <dbReference type="ARBA" id="ARBA00023125"/>
    </source>
</evidence>
<dbReference type="InterPro" id="IPR037402">
    <property type="entry name" value="YidZ_PBP2"/>
</dbReference>
<dbReference type="Pfam" id="PF00126">
    <property type="entry name" value="HTH_1"/>
    <property type="match status" value="1"/>
</dbReference>
<dbReference type="CDD" id="cd08417">
    <property type="entry name" value="PBP2_Nitroaromatics_like"/>
    <property type="match status" value="1"/>
</dbReference>
<keyword evidence="5" id="KW-0804">Transcription</keyword>
<dbReference type="Pfam" id="PF03466">
    <property type="entry name" value="LysR_substrate"/>
    <property type="match status" value="1"/>
</dbReference>
<feature type="domain" description="HTH lysR-type" evidence="6">
    <location>
        <begin position="6"/>
        <end position="63"/>
    </location>
</feature>
<dbReference type="SUPFAM" id="SSF53850">
    <property type="entry name" value="Periplasmic binding protein-like II"/>
    <property type="match status" value="1"/>
</dbReference>
<dbReference type="InterPro" id="IPR036388">
    <property type="entry name" value="WH-like_DNA-bd_sf"/>
</dbReference>
<dbReference type="Gene3D" id="1.10.10.10">
    <property type="entry name" value="Winged helix-like DNA-binding domain superfamily/Winged helix DNA-binding domain"/>
    <property type="match status" value="1"/>
</dbReference>
<evidence type="ECO:0000256" key="3">
    <source>
        <dbReference type="ARBA" id="ARBA00023015"/>
    </source>
</evidence>
<name>A0A939J753_9HYPH</name>
<evidence type="ECO:0000256" key="5">
    <source>
        <dbReference type="ARBA" id="ARBA00023163"/>
    </source>
</evidence>
<dbReference type="EMBL" id="JAEKJZ010000009">
    <property type="protein sequence ID" value="MBN9673980.1"/>
    <property type="molecule type" value="Genomic_DNA"/>
</dbReference>
<dbReference type="PANTHER" id="PTHR30118:SF15">
    <property type="entry name" value="TRANSCRIPTIONAL REGULATORY PROTEIN"/>
    <property type="match status" value="1"/>
</dbReference>
<keyword evidence="2" id="KW-0536">Nodulation</keyword>
<evidence type="ECO:0000256" key="1">
    <source>
        <dbReference type="ARBA" id="ARBA00009437"/>
    </source>
</evidence>
<evidence type="ECO:0000313" key="7">
    <source>
        <dbReference type="EMBL" id="MBN9673980.1"/>
    </source>
</evidence>
<proteinExistence type="inferred from homology"/>
<evidence type="ECO:0000313" key="8">
    <source>
        <dbReference type="Proteomes" id="UP000664096"/>
    </source>
</evidence>
<dbReference type="InterPro" id="IPR036390">
    <property type="entry name" value="WH_DNA-bd_sf"/>
</dbReference>
<dbReference type="Proteomes" id="UP000664096">
    <property type="component" value="Unassembled WGS sequence"/>
</dbReference>
<dbReference type="PRINTS" id="PR00039">
    <property type="entry name" value="HTHLYSR"/>
</dbReference>
<dbReference type="GO" id="GO:0003700">
    <property type="term" value="F:DNA-binding transcription factor activity"/>
    <property type="evidence" value="ECO:0007669"/>
    <property type="project" value="InterPro"/>
</dbReference>
<dbReference type="GO" id="GO:0003677">
    <property type="term" value="F:DNA binding"/>
    <property type="evidence" value="ECO:0007669"/>
    <property type="project" value="UniProtKB-KW"/>
</dbReference>
<dbReference type="InterPro" id="IPR005119">
    <property type="entry name" value="LysR_subst-bd"/>
</dbReference>
<evidence type="ECO:0000256" key="2">
    <source>
        <dbReference type="ARBA" id="ARBA00022458"/>
    </source>
</evidence>
<comment type="caution">
    <text evidence="7">The sequence shown here is derived from an EMBL/GenBank/DDBJ whole genome shotgun (WGS) entry which is preliminary data.</text>
</comment>
<comment type="similarity">
    <text evidence="1">Belongs to the LysR transcriptional regulatory family.</text>
</comment>
<protein>
    <submittedName>
        <fullName evidence="7">LysR family transcriptional regulator</fullName>
    </submittedName>
</protein>
<sequence>MDLSGRDLGLLASLDVLLTERSVTGAAKRLGISQPAMSAQLARLRELFGDELLVGNAHGMTPTLRAQDLHLPLRTALEDLRAVVSSAAAFNPETDKRHFRIAGTDLSHAVLMPTLAPYLASHAPGVTLEAVPLAVGQLADRMERGDIDFAISSGDNTPQDFPARKLMDENFTAVWRRGHPVIGETLTLDQFCACKHVVAIVEGSGPLDRVDEILRLENRSRSIGTYVPNFLLILPIVVATDMIAVVPDWLVIGGSERVRTGPLPIQIPGFSVYLSWHRRLQNDVASKWLRTLIVKIASAATALNRNNIGNSQDRP</sequence>
<dbReference type="RefSeq" id="WP_207144282.1">
    <property type="nucleotide sequence ID" value="NZ_JAEKJZ010000009.1"/>
</dbReference>
<dbReference type="SUPFAM" id="SSF46785">
    <property type="entry name" value="Winged helix' DNA-binding domain"/>
    <property type="match status" value="1"/>
</dbReference>
<dbReference type="AlphaFoldDB" id="A0A939J753"/>
<gene>
    <name evidence="7" type="ORF">JF539_26720</name>
</gene>
<dbReference type="InterPro" id="IPR050389">
    <property type="entry name" value="LysR-type_TF"/>
</dbReference>
<accession>A0A939J753</accession>
<reference evidence="7" key="1">
    <citation type="submission" date="2020-12" db="EMBL/GenBank/DDBJ databases">
        <title>Oil enriched cultivation method for isolating marine PHA-producing bacteria.</title>
        <authorList>
            <person name="Zheng W."/>
            <person name="Yu S."/>
            <person name="Huang Y."/>
        </authorList>
    </citation>
    <scope>NUCLEOTIDE SEQUENCE</scope>
    <source>
        <strain evidence="7">SY-2-12</strain>
    </source>
</reference>
<dbReference type="InterPro" id="IPR000847">
    <property type="entry name" value="LysR_HTH_N"/>
</dbReference>
<keyword evidence="4" id="KW-0238">DNA-binding</keyword>
<dbReference type="PANTHER" id="PTHR30118">
    <property type="entry name" value="HTH-TYPE TRANSCRIPTIONAL REGULATOR LEUO-RELATED"/>
    <property type="match status" value="1"/>
</dbReference>
<dbReference type="PROSITE" id="PS50931">
    <property type="entry name" value="HTH_LYSR"/>
    <property type="match status" value="1"/>
</dbReference>
<organism evidence="7 8">
    <name type="scientific">Roseibium aggregatum</name>
    <dbReference type="NCBI Taxonomy" id="187304"/>
    <lineage>
        <taxon>Bacteria</taxon>
        <taxon>Pseudomonadati</taxon>
        <taxon>Pseudomonadota</taxon>
        <taxon>Alphaproteobacteria</taxon>
        <taxon>Hyphomicrobiales</taxon>
        <taxon>Stappiaceae</taxon>
        <taxon>Roseibium</taxon>
    </lineage>
</organism>
<dbReference type="Gene3D" id="3.40.190.10">
    <property type="entry name" value="Periplasmic binding protein-like II"/>
    <property type="match status" value="2"/>
</dbReference>
<keyword evidence="3" id="KW-0805">Transcription regulation</keyword>